<proteinExistence type="predicted"/>
<organism evidence="1 2">
    <name type="scientific">Steinernema carpocapsae</name>
    <name type="common">Entomopathogenic nematode</name>
    <dbReference type="NCBI Taxonomy" id="34508"/>
    <lineage>
        <taxon>Eukaryota</taxon>
        <taxon>Metazoa</taxon>
        <taxon>Ecdysozoa</taxon>
        <taxon>Nematoda</taxon>
        <taxon>Chromadorea</taxon>
        <taxon>Rhabditida</taxon>
        <taxon>Tylenchina</taxon>
        <taxon>Panagrolaimomorpha</taxon>
        <taxon>Strongyloidoidea</taxon>
        <taxon>Steinernematidae</taxon>
        <taxon>Steinernema</taxon>
    </lineage>
</organism>
<reference evidence="1 2" key="2">
    <citation type="journal article" date="2019" name="G3 (Bethesda)">
        <title>Hybrid Assembly of the Genome of the Entomopathogenic Nematode Steinernema carpocapsae Identifies the X-Chromosome.</title>
        <authorList>
            <person name="Serra L."/>
            <person name="Macchietto M."/>
            <person name="Macias-Munoz A."/>
            <person name="McGill C.J."/>
            <person name="Rodriguez I.M."/>
            <person name="Rodriguez B."/>
            <person name="Murad R."/>
            <person name="Mortazavi A."/>
        </authorList>
    </citation>
    <scope>NUCLEOTIDE SEQUENCE [LARGE SCALE GENOMIC DNA]</scope>
    <source>
        <strain evidence="1 2">ALL</strain>
    </source>
</reference>
<evidence type="ECO:0000313" key="1">
    <source>
        <dbReference type="EMBL" id="TKR64177.1"/>
    </source>
</evidence>
<dbReference type="Proteomes" id="UP000298663">
    <property type="component" value="Unassembled WGS sequence"/>
</dbReference>
<name>A0A4U5M5N6_STECR</name>
<protein>
    <submittedName>
        <fullName evidence="1">Uncharacterized protein</fullName>
    </submittedName>
</protein>
<sequence length="178" mass="21018">MDNVPFDFIDSIARLTSTNSLSEFSQLANNWGRIGNTHESKHIEYKVIIYANEDQITYELFKFNQKCCKVEEVAKSDLRFARIYGVYLRHSVYVLPEPEQDLGLLRRGKPWSEEVPNPAQAKHKHYAEGKLHKSLQSEGRFLFVDFRPFSALKRYFQPYNAIIALYNRYYNTYNTYLL</sequence>
<gene>
    <name evidence="1" type="ORF">L596_024757</name>
</gene>
<comment type="caution">
    <text evidence="1">The sequence shown here is derived from an EMBL/GenBank/DDBJ whole genome shotgun (WGS) entry which is preliminary data.</text>
</comment>
<evidence type="ECO:0000313" key="2">
    <source>
        <dbReference type="Proteomes" id="UP000298663"/>
    </source>
</evidence>
<dbReference type="EMBL" id="AZBU02000009">
    <property type="protein sequence ID" value="TKR64177.1"/>
    <property type="molecule type" value="Genomic_DNA"/>
</dbReference>
<dbReference type="AlphaFoldDB" id="A0A4U5M5N6"/>
<reference evidence="1 2" key="1">
    <citation type="journal article" date="2015" name="Genome Biol.">
        <title>Comparative genomics of Steinernema reveals deeply conserved gene regulatory networks.</title>
        <authorList>
            <person name="Dillman A.R."/>
            <person name="Macchietto M."/>
            <person name="Porter C.F."/>
            <person name="Rogers A."/>
            <person name="Williams B."/>
            <person name="Antoshechkin I."/>
            <person name="Lee M.M."/>
            <person name="Goodwin Z."/>
            <person name="Lu X."/>
            <person name="Lewis E.E."/>
            <person name="Goodrich-Blair H."/>
            <person name="Stock S.P."/>
            <person name="Adams B.J."/>
            <person name="Sternberg P.W."/>
            <person name="Mortazavi A."/>
        </authorList>
    </citation>
    <scope>NUCLEOTIDE SEQUENCE [LARGE SCALE GENOMIC DNA]</scope>
    <source>
        <strain evidence="1 2">ALL</strain>
    </source>
</reference>
<accession>A0A4U5M5N6</accession>
<keyword evidence="2" id="KW-1185">Reference proteome</keyword>